<proteinExistence type="inferred from homology"/>
<evidence type="ECO:0000259" key="8">
    <source>
        <dbReference type="Pfam" id="PF09813"/>
    </source>
</evidence>
<organism evidence="9 10">
    <name type="scientific">Apis cerana cerana</name>
    <name type="common">Oriental honeybee</name>
    <dbReference type="NCBI Taxonomy" id="94128"/>
    <lineage>
        <taxon>Eukaryota</taxon>
        <taxon>Metazoa</taxon>
        <taxon>Ecdysozoa</taxon>
        <taxon>Arthropoda</taxon>
        <taxon>Hexapoda</taxon>
        <taxon>Insecta</taxon>
        <taxon>Pterygota</taxon>
        <taxon>Neoptera</taxon>
        <taxon>Endopterygota</taxon>
        <taxon>Hymenoptera</taxon>
        <taxon>Apocrita</taxon>
        <taxon>Aculeata</taxon>
        <taxon>Apoidea</taxon>
        <taxon>Anthophila</taxon>
        <taxon>Apidae</taxon>
        <taxon>Apis</taxon>
    </lineage>
</organism>
<name>A0A2A3EJ48_APICC</name>
<dbReference type="AlphaFoldDB" id="A0A2A3EJ48"/>
<evidence type="ECO:0000313" key="9">
    <source>
        <dbReference type="EMBL" id="PBC31823.1"/>
    </source>
</evidence>
<keyword evidence="3 7" id="KW-0812">Transmembrane</keyword>
<keyword evidence="4 7" id="KW-1133">Transmembrane helix</keyword>
<evidence type="ECO:0000313" key="10">
    <source>
        <dbReference type="Proteomes" id="UP000242457"/>
    </source>
</evidence>
<dbReference type="STRING" id="94128.A0A2A3EJ48"/>
<reference evidence="9 10" key="1">
    <citation type="submission" date="2014-07" db="EMBL/GenBank/DDBJ databases">
        <title>Genomic and transcriptomic analysis on Apis cerana provide comprehensive insights into honey bee biology.</title>
        <authorList>
            <person name="Diao Q."/>
            <person name="Sun L."/>
            <person name="Zheng H."/>
            <person name="Zheng H."/>
            <person name="Xu S."/>
            <person name="Wang S."/>
            <person name="Zeng Z."/>
            <person name="Hu F."/>
            <person name="Su S."/>
            <person name="Wu J."/>
        </authorList>
    </citation>
    <scope>NUCLEOTIDE SEQUENCE [LARGE SCALE GENOMIC DNA]</scope>
    <source>
        <tissue evidence="9">Pupae without intestine</tissue>
    </source>
</reference>
<dbReference type="PANTHER" id="PTHR15642:SF3">
    <property type="entry name" value="CYTOCHROME C OXIDASE ASSEMBLY FACTOR 3 HOMOLOG, MITOCHONDRIAL"/>
    <property type="match status" value="1"/>
</dbReference>
<evidence type="ECO:0000256" key="7">
    <source>
        <dbReference type="RuleBase" id="RU367056"/>
    </source>
</evidence>
<evidence type="ECO:0000256" key="6">
    <source>
        <dbReference type="ARBA" id="ARBA00023136"/>
    </source>
</evidence>
<keyword evidence="10" id="KW-1185">Reference proteome</keyword>
<accession>A0A2A3EJ48</accession>
<sequence>MKPGKDEKDNEFMPKLDLVRDKNKLKYSDLIYMKQAEEIAVQKALIYKRTRTKCTIAGISIASVALGIYLYTIHAVKQETFLNDLNEPEKIIEKTNSDTNIA</sequence>
<evidence type="ECO:0000256" key="5">
    <source>
        <dbReference type="ARBA" id="ARBA00023128"/>
    </source>
</evidence>
<comment type="similarity">
    <text evidence="2 7">Belongs to the COA3 family.</text>
</comment>
<evidence type="ECO:0000256" key="4">
    <source>
        <dbReference type="ARBA" id="ARBA00022989"/>
    </source>
</evidence>
<keyword evidence="6 7" id="KW-0472">Membrane</keyword>
<comment type="subcellular location">
    <subcellularLocation>
        <location evidence="1">Mitochondrion membrane</location>
        <topology evidence="1">Single-pass membrane protein</topology>
    </subcellularLocation>
</comment>
<comment type="function">
    <text evidence="7">Required for assembly of cytochrome c oxidase (complex IV).</text>
</comment>
<feature type="domain" description="Cytochrome c oxidase assembly factor 3 mitochondrial coiled-coil" evidence="8">
    <location>
        <begin position="42"/>
        <end position="88"/>
    </location>
</feature>
<protein>
    <recommendedName>
        <fullName evidence="7">Cytochrome c oxidase assembly factor 3</fullName>
    </recommendedName>
</protein>
<comment type="subunit">
    <text evidence="7">Component of 250-400 kDa complexes called cytochrome oxidase assembly intermediates or COA complexes.</text>
</comment>
<keyword evidence="7" id="KW-0999">Mitochondrion inner membrane</keyword>
<dbReference type="Pfam" id="PF09813">
    <property type="entry name" value="Coa3_cc"/>
    <property type="match status" value="1"/>
</dbReference>
<keyword evidence="5 7" id="KW-0496">Mitochondrion</keyword>
<dbReference type="GO" id="GO:0005743">
    <property type="term" value="C:mitochondrial inner membrane"/>
    <property type="evidence" value="ECO:0007669"/>
    <property type="project" value="UniProtKB-UniRule"/>
</dbReference>
<dbReference type="GO" id="GO:0033617">
    <property type="term" value="P:mitochondrial respiratory chain complex IV assembly"/>
    <property type="evidence" value="ECO:0007669"/>
    <property type="project" value="UniProtKB-UniRule"/>
</dbReference>
<gene>
    <name evidence="9" type="ORF">APICC_02212</name>
</gene>
<dbReference type="InterPro" id="IPR018628">
    <property type="entry name" value="Coa3_CC"/>
</dbReference>
<dbReference type="OrthoDB" id="10018333at2759"/>
<dbReference type="InterPro" id="IPR041752">
    <property type="entry name" value="Coa3"/>
</dbReference>
<evidence type="ECO:0000256" key="3">
    <source>
        <dbReference type="ARBA" id="ARBA00022692"/>
    </source>
</evidence>
<dbReference type="Proteomes" id="UP000242457">
    <property type="component" value="Unassembled WGS sequence"/>
</dbReference>
<evidence type="ECO:0000256" key="2">
    <source>
        <dbReference type="ARBA" id="ARBA00007035"/>
    </source>
</evidence>
<feature type="transmembrane region" description="Helical" evidence="7">
    <location>
        <begin position="54"/>
        <end position="73"/>
    </location>
</feature>
<evidence type="ECO:0000256" key="1">
    <source>
        <dbReference type="ARBA" id="ARBA00004304"/>
    </source>
</evidence>
<dbReference type="PANTHER" id="PTHR15642">
    <property type="entry name" value="CYTOCHROME C OXIDASE ASSEMBLY FACTOR 3, MITOCHONDRIAL"/>
    <property type="match status" value="1"/>
</dbReference>
<dbReference type="EMBL" id="KZ288227">
    <property type="protein sequence ID" value="PBC31823.1"/>
    <property type="molecule type" value="Genomic_DNA"/>
</dbReference>